<sequence length="246" mass="26441">MRHLLRCLPVQLSPKFCLNAILLKDSCTTVTGLAQSAYSVDFTKGSDLNNWRIVSGNVSYTSAGAEFTINKQGDGPGLETPWFFLFGRLEVKLKAASGVGIASTVTLESDDFDEVTWEWLGGKTSEVLTSYSANKDANAAHSVSAPQSTSHTYAIDWSKEAISWFIDGALIRTVNAADVSRGGSFPQTPMRVSLDIWAPGDPRNSQGSIDFAGGVVDYKKGPFTFTVESVSVTNANPAASYTYGDQ</sequence>
<keyword evidence="2" id="KW-1185">Reference proteome</keyword>
<evidence type="ECO:0000313" key="1">
    <source>
        <dbReference type="EMBL" id="KAL0938597.1"/>
    </source>
</evidence>
<comment type="caution">
    <text evidence="1">The sequence shown here is derived from an EMBL/GenBank/DDBJ whole genome shotgun (WGS) entry which is preliminary data.</text>
</comment>
<accession>A0ACC3Z3F1</accession>
<gene>
    <name evidence="1" type="ORF">CTRU02_205207</name>
</gene>
<dbReference type="EMBL" id="VUJX02000003">
    <property type="protein sequence ID" value="KAL0938597.1"/>
    <property type="molecule type" value="Genomic_DNA"/>
</dbReference>
<name>A0ACC3Z3F1_COLTU</name>
<evidence type="ECO:0000313" key="2">
    <source>
        <dbReference type="Proteomes" id="UP000805649"/>
    </source>
</evidence>
<protein>
    <submittedName>
        <fullName evidence="1">Extracellular cell wall glucanase crf1 allergen asp f9</fullName>
    </submittedName>
</protein>
<reference evidence="1 2" key="1">
    <citation type="journal article" date="2020" name="Phytopathology">
        <title>Genome Sequence Resources of Colletotrichum truncatum, C. plurivorum, C. musicola, and C. sojae: Four Species Pathogenic to Soybean (Glycine max).</title>
        <authorList>
            <person name="Rogerio F."/>
            <person name="Boufleur T.R."/>
            <person name="Ciampi-Guillardi M."/>
            <person name="Sukno S.A."/>
            <person name="Thon M.R."/>
            <person name="Massola Junior N.S."/>
            <person name="Baroncelli R."/>
        </authorList>
    </citation>
    <scope>NUCLEOTIDE SEQUENCE [LARGE SCALE GENOMIC DNA]</scope>
    <source>
        <strain evidence="1 2">CMES1059</strain>
    </source>
</reference>
<organism evidence="1 2">
    <name type="scientific">Colletotrichum truncatum</name>
    <name type="common">Anthracnose fungus</name>
    <name type="synonym">Colletotrichum capsici</name>
    <dbReference type="NCBI Taxonomy" id="5467"/>
    <lineage>
        <taxon>Eukaryota</taxon>
        <taxon>Fungi</taxon>
        <taxon>Dikarya</taxon>
        <taxon>Ascomycota</taxon>
        <taxon>Pezizomycotina</taxon>
        <taxon>Sordariomycetes</taxon>
        <taxon>Hypocreomycetidae</taxon>
        <taxon>Glomerellales</taxon>
        <taxon>Glomerellaceae</taxon>
        <taxon>Colletotrichum</taxon>
        <taxon>Colletotrichum truncatum species complex</taxon>
    </lineage>
</organism>
<dbReference type="Proteomes" id="UP000805649">
    <property type="component" value="Unassembled WGS sequence"/>
</dbReference>
<proteinExistence type="predicted"/>